<dbReference type="Proteomes" id="UP000014074">
    <property type="component" value="Unassembled WGS sequence"/>
</dbReference>
<dbReference type="PROSITE" id="PS50280">
    <property type="entry name" value="SET"/>
    <property type="match status" value="1"/>
</dbReference>
<keyword evidence="5" id="KW-0804">Transcription</keyword>
<dbReference type="Pfam" id="PF18600">
    <property type="entry name" value="Ezh2_MCSS_fung"/>
    <property type="match status" value="1"/>
</dbReference>
<gene>
    <name evidence="9" type="ORF">UCRPA7_5918</name>
</gene>
<sequence>MLKFVPHLRDLEKNEEERYSRWIQELETMEAQSGFKVNALNRTQKMAKTIREETAAEISLYLDRWIAKLGLDNCTKATLIRYMASHAERDDKMTPQQKSSIINSYSDDAGSPRAVKTAKMFTEAFDKVFAGIVSLENVLLLDESVETIVDSKKWVKDTKADNPGGEQLVEMVEQWLQSYTILGCLICYTHSCEHGEYDVDNQKRTFSIDSFGKFGGLLKKRRIEELKLRKQAGGTPKKNIGHPCQNQCYRLYDVGNDAAYIRPWTENETMLLRCLYASLGDGGVKAPCAASVLMDRTCWEVWRKLKSLQLSLPEVDPASLEPPKVKPLTWYDRNKKVLLGDWQDHTVSHEHARRMDQDPCRHDGPCNSKCVCVQAGVLCERFCRCTAENCAWKFTGCACHSTGKTCVQRQKEGKPCICVQLNRECDPVLCKGCGARERADPQNAQDEVLHSTGCQNVSLQRGVSKTVLLGKSQLEGCGYGLFTAEDIAGDEFVIEYLGELITHDEGVRREARRGDVFDEESNSSYLFTLLEQEGIWVDAAIYGNLSRYINHASEHDKRGCNITPKILYVNGEFRIKFTALRDIKAGEELFFNYGENFPNLTKKLLDSKEGADGDASSAPRKNKGGRPRKDDSARGGKATAARKKNNRGAARKDAPEPKVDFVDSDFANLNDEDEEEEEEDYMPGRNSQDDGDYSAYSETNRRGGRRASGRGRGRPGRPRGSGRRSYGTKRSDMARRSEVGGVEESDSVAVAAAVTTPNPDTPRRGRPRKQRSLEVEETSEEVIPAPRSRSGAGRKRKRALVVDSEDSDAFYSDDSGANRSGRKRQKPARYREEDQ</sequence>
<evidence type="ECO:0000256" key="3">
    <source>
        <dbReference type="ARBA" id="ARBA00022691"/>
    </source>
</evidence>
<reference evidence="10" key="1">
    <citation type="journal article" date="2013" name="Genome Announc.">
        <title>Draft genome sequence of the ascomycete Phaeoacremonium aleophilum strain UCR-PA7, a causal agent of the esca disease complex in grapevines.</title>
        <authorList>
            <person name="Blanco-Ulate B."/>
            <person name="Rolshausen P."/>
            <person name="Cantu D."/>
        </authorList>
    </citation>
    <scope>NUCLEOTIDE SEQUENCE [LARGE SCALE GENOMIC DNA]</scope>
    <source>
        <strain evidence="10">UCR-PA7</strain>
    </source>
</reference>
<name>R8BGV8_PHAM7</name>
<feature type="compositionally biased region" description="Acidic residues" evidence="6">
    <location>
        <begin position="670"/>
        <end position="681"/>
    </location>
</feature>
<evidence type="ECO:0000259" key="8">
    <source>
        <dbReference type="PROSITE" id="PS51633"/>
    </source>
</evidence>
<evidence type="ECO:0000313" key="10">
    <source>
        <dbReference type="Proteomes" id="UP000014074"/>
    </source>
</evidence>
<feature type="compositionally biased region" description="Basic residues" evidence="6">
    <location>
        <begin position="702"/>
        <end position="722"/>
    </location>
</feature>
<keyword evidence="10" id="KW-1185">Reference proteome</keyword>
<dbReference type="InterPro" id="IPR001214">
    <property type="entry name" value="SET_dom"/>
</dbReference>
<keyword evidence="2" id="KW-0808">Transferase</keyword>
<feature type="region of interest" description="Disordered" evidence="6">
    <location>
        <begin position="608"/>
        <end position="835"/>
    </location>
</feature>
<feature type="domain" description="SET" evidence="7">
    <location>
        <begin position="465"/>
        <end position="594"/>
    </location>
</feature>
<dbReference type="GO" id="GO:0031507">
    <property type="term" value="P:heterochromatin formation"/>
    <property type="evidence" value="ECO:0007669"/>
    <property type="project" value="TreeGrafter"/>
</dbReference>
<dbReference type="SUPFAM" id="SSF82199">
    <property type="entry name" value="SET domain"/>
    <property type="match status" value="1"/>
</dbReference>
<accession>R8BGV8</accession>
<dbReference type="PROSITE" id="PS51633">
    <property type="entry name" value="CXC"/>
    <property type="match status" value="1"/>
</dbReference>
<dbReference type="GO" id="GO:0046976">
    <property type="term" value="F:histone H3K27 methyltransferase activity"/>
    <property type="evidence" value="ECO:0007669"/>
    <property type="project" value="TreeGrafter"/>
</dbReference>
<evidence type="ECO:0000259" key="7">
    <source>
        <dbReference type="PROSITE" id="PS50280"/>
    </source>
</evidence>
<dbReference type="GO" id="GO:0032259">
    <property type="term" value="P:methylation"/>
    <property type="evidence" value="ECO:0007669"/>
    <property type="project" value="UniProtKB-KW"/>
</dbReference>
<evidence type="ECO:0000256" key="5">
    <source>
        <dbReference type="ARBA" id="ARBA00023163"/>
    </source>
</evidence>
<feature type="compositionally biased region" description="Basic and acidic residues" evidence="6">
    <location>
        <begin position="650"/>
        <end position="661"/>
    </location>
</feature>
<dbReference type="GeneID" id="19326521"/>
<dbReference type="RefSeq" id="XP_007916652.1">
    <property type="nucleotide sequence ID" value="XM_007918461.1"/>
</dbReference>
<evidence type="ECO:0000256" key="4">
    <source>
        <dbReference type="ARBA" id="ARBA00023015"/>
    </source>
</evidence>
<dbReference type="Pfam" id="PF21509">
    <property type="entry name" value="Ezh2-like__CXC_fung"/>
    <property type="match status" value="1"/>
</dbReference>
<dbReference type="InterPro" id="IPR026489">
    <property type="entry name" value="CXC_dom"/>
</dbReference>
<organism evidence="9 10">
    <name type="scientific">Phaeoacremonium minimum (strain UCR-PA7)</name>
    <name type="common">Esca disease fungus</name>
    <name type="synonym">Togninia minima</name>
    <dbReference type="NCBI Taxonomy" id="1286976"/>
    <lineage>
        <taxon>Eukaryota</taxon>
        <taxon>Fungi</taxon>
        <taxon>Dikarya</taxon>
        <taxon>Ascomycota</taxon>
        <taxon>Pezizomycotina</taxon>
        <taxon>Sordariomycetes</taxon>
        <taxon>Sordariomycetidae</taxon>
        <taxon>Togniniales</taxon>
        <taxon>Togniniaceae</taxon>
        <taxon>Phaeoacremonium</taxon>
    </lineage>
</organism>
<dbReference type="PANTHER" id="PTHR45747">
    <property type="entry name" value="HISTONE-LYSINE N-METHYLTRANSFERASE E(Z)"/>
    <property type="match status" value="1"/>
</dbReference>
<dbReference type="Pfam" id="PF00856">
    <property type="entry name" value="SET"/>
    <property type="match status" value="1"/>
</dbReference>
<dbReference type="InterPro" id="IPR040595">
    <property type="entry name" value="EZH2_N"/>
</dbReference>
<dbReference type="Pfam" id="PF18601">
    <property type="entry name" value="EZH2_N"/>
    <property type="match status" value="1"/>
</dbReference>
<dbReference type="AlphaFoldDB" id="R8BGV8"/>
<dbReference type="GO" id="GO:0005634">
    <property type="term" value="C:nucleus"/>
    <property type="evidence" value="ECO:0007669"/>
    <property type="project" value="TreeGrafter"/>
</dbReference>
<dbReference type="InterPro" id="IPR048360">
    <property type="entry name" value="Ezh2_CXC_fung"/>
</dbReference>
<keyword evidence="1" id="KW-0489">Methyltransferase</keyword>
<dbReference type="InterPro" id="IPR040968">
    <property type="entry name" value="EZH2_MCSS_fung"/>
</dbReference>
<dbReference type="KEGG" id="tmn:UCRPA7_5918"/>
<dbReference type="eggNOG" id="KOG1079">
    <property type="taxonomic scope" value="Eukaryota"/>
</dbReference>
<dbReference type="InterPro" id="IPR046341">
    <property type="entry name" value="SET_dom_sf"/>
</dbReference>
<evidence type="ECO:0000256" key="6">
    <source>
        <dbReference type="SAM" id="MobiDB-lite"/>
    </source>
</evidence>
<dbReference type="Gene3D" id="2.170.270.10">
    <property type="entry name" value="SET domain"/>
    <property type="match status" value="1"/>
</dbReference>
<keyword evidence="3" id="KW-0949">S-adenosyl-L-methionine</keyword>
<evidence type="ECO:0000256" key="1">
    <source>
        <dbReference type="ARBA" id="ARBA00022603"/>
    </source>
</evidence>
<feature type="domain" description="CXC" evidence="8">
    <location>
        <begin position="334"/>
        <end position="450"/>
    </location>
</feature>
<proteinExistence type="predicted"/>
<dbReference type="InterPro" id="IPR045318">
    <property type="entry name" value="EZH1/2-like"/>
</dbReference>
<protein>
    <submittedName>
        <fullName evidence="9">Putative set domain-containing protein</fullName>
    </submittedName>
</protein>
<dbReference type="HOGENOM" id="CLU_004089_2_0_1"/>
<dbReference type="SMART" id="SM00317">
    <property type="entry name" value="SET"/>
    <property type="match status" value="1"/>
</dbReference>
<evidence type="ECO:0000313" key="9">
    <source>
        <dbReference type="EMBL" id="EON98543.1"/>
    </source>
</evidence>
<dbReference type="EMBL" id="KB933210">
    <property type="protein sequence ID" value="EON98543.1"/>
    <property type="molecule type" value="Genomic_DNA"/>
</dbReference>
<keyword evidence="4" id="KW-0805">Transcription regulation</keyword>
<feature type="compositionally biased region" description="Basic and acidic residues" evidence="6">
    <location>
        <begin position="729"/>
        <end position="738"/>
    </location>
</feature>
<dbReference type="PANTHER" id="PTHR45747:SF4">
    <property type="entry name" value="HISTONE-LYSINE N-METHYLTRANSFERASE E(Z)"/>
    <property type="match status" value="1"/>
</dbReference>
<evidence type="ECO:0000256" key="2">
    <source>
        <dbReference type="ARBA" id="ARBA00022679"/>
    </source>
</evidence>
<dbReference type="OrthoDB" id="6141102at2759"/>
<dbReference type="GO" id="GO:0003682">
    <property type="term" value="F:chromatin binding"/>
    <property type="evidence" value="ECO:0007669"/>
    <property type="project" value="TreeGrafter"/>
</dbReference>